<evidence type="ECO:0000256" key="1">
    <source>
        <dbReference type="SAM" id="SignalP"/>
    </source>
</evidence>
<proteinExistence type="predicted"/>
<reference evidence="2" key="1">
    <citation type="journal article" date="2018" name="DNA Res.">
        <title>Multiple hybrid de novo genome assembly of finger millet, an orphan allotetraploid crop.</title>
        <authorList>
            <person name="Hatakeyama M."/>
            <person name="Aluri S."/>
            <person name="Balachadran M.T."/>
            <person name="Sivarajan S.R."/>
            <person name="Patrignani A."/>
            <person name="Gruter S."/>
            <person name="Poveda L."/>
            <person name="Shimizu-Inatsugi R."/>
            <person name="Baeten J."/>
            <person name="Francoijs K.J."/>
            <person name="Nataraja K.N."/>
            <person name="Reddy Y.A.N."/>
            <person name="Phadnis S."/>
            <person name="Ravikumar R.L."/>
            <person name="Schlapbach R."/>
            <person name="Sreeman S.M."/>
            <person name="Shimizu K.K."/>
        </authorList>
    </citation>
    <scope>NUCLEOTIDE SEQUENCE</scope>
</reference>
<organism evidence="2 3">
    <name type="scientific">Eleusine coracana subsp. coracana</name>
    <dbReference type="NCBI Taxonomy" id="191504"/>
    <lineage>
        <taxon>Eukaryota</taxon>
        <taxon>Viridiplantae</taxon>
        <taxon>Streptophyta</taxon>
        <taxon>Embryophyta</taxon>
        <taxon>Tracheophyta</taxon>
        <taxon>Spermatophyta</taxon>
        <taxon>Magnoliopsida</taxon>
        <taxon>Liliopsida</taxon>
        <taxon>Poales</taxon>
        <taxon>Poaceae</taxon>
        <taxon>PACMAD clade</taxon>
        <taxon>Chloridoideae</taxon>
        <taxon>Cynodonteae</taxon>
        <taxon>Eleusininae</taxon>
        <taxon>Eleusine</taxon>
    </lineage>
</organism>
<evidence type="ECO:0008006" key="4">
    <source>
        <dbReference type="Google" id="ProtNLM"/>
    </source>
</evidence>
<reference evidence="2" key="2">
    <citation type="submission" date="2021-12" db="EMBL/GenBank/DDBJ databases">
        <title>Resequencing data analysis of finger millet.</title>
        <authorList>
            <person name="Hatakeyama M."/>
            <person name="Aluri S."/>
            <person name="Balachadran M.T."/>
            <person name="Sivarajan S.R."/>
            <person name="Poveda L."/>
            <person name="Shimizu-Inatsugi R."/>
            <person name="Schlapbach R."/>
            <person name="Sreeman S.M."/>
            <person name="Shimizu K.K."/>
        </authorList>
    </citation>
    <scope>NUCLEOTIDE SEQUENCE</scope>
</reference>
<feature type="chain" id="PRO_5043338291" description="Secreted protein" evidence="1">
    <location>
        <begin position="16"/>
        <end position="96"/>
    </location>
</feature>
<sequence>MVILVLWLLWKHRNACVFEGGRPCMLNLVWAFEDECHLRCLASARTLSSRVTVWLRSSGLCVPWSGLNPSRWFIGFSFTMYFKSLHSSARSEVDYL</sequence>
<feature type="signal peptide" evidence="1">
    <location>
        <begin position="1"/>
        <end position="15"/>
    </location>
</feature>
<name>A0AAV5D0B3_ELECO</name>
<accession>A0AAV5D0B3</accession>
<comment type="caution">
    <text evidence="2">The sequence shown here is derived from an EMBL/GenBank/DDBJ whole genome shotgun (WGS) entry which is preliminary data.</text>
</comment>
<protein>
    <recommendedName>
        <fullName evidence="4">Secreted protein</fullName>
    </recommendedName>
</protein>
<gene>
    <name evidence="2" type="primary">ga21355</name>
    <name evidence="2" type="ORF">PR202_ga21355</name>
</gene>
<dbReference type="Proteomes" id="UP001054889">
    <property type="component" value="Unassembled WGS sequence"/>
</dbReference>
<dbReference type="AlphaFoldDB" id="A0AAV5D0B3"/>
<evidence type="ECO:0000313" key="3">
    <source>
        <dbReference type="Proteomes" id="UP001054889"/>
    </source>
</evidence>
<dbReference type="EMBL" id="BQKI01000010">
    <property type="protein sequence ID" value="GJN03866.1"/>
    <property type="molecule type" value="Genomic_DNA"/>
</dbReference>
<keyword evidence="1" id="KW-0732">Signal</keyword>
<keyword evidence="3" id="KW-1185">Reference proteome</keyword>
<evidence type="ECO:0000313" key="2">
    <source>
        <dbReference type="EMBL" id="GJN03866.1"/>
    </source>
</evidence>